<accession>A0A0A9GZ35</accession>
<name>A0A0A9GZ35_ARUDO</name>
<reference evidence="1" key="1">
    <citation type="submission" date="2014-09" db="EMBL/GenBank/DDBJ databases">
        <authorList>
            <person name="Magalhaes I.L.F."/>
            <person name="Oliveira U."/>
            <person name="Santos F.R."/>
            <person name="Vidigal T.H.D.A."/>
            <person name="Brescovit A.D."/>
            <person name="Santos A.J."/>
        </authorList>
    </citation>
    <scope>NUCLEOTIDE SEQUENCE</scope>
    <source>
        <tissue evidence="1">Shoot tissue taken approximately 20 cm above the soil surface</tissue>
    </source>
</reference>
<proteinExistence type="predicted"/>
<dbReference type="EMBL" id="GBRH01169092">
    <property type="protein sequence ID" value="JAE28804.1"/>
    <property type="molecule type" value="Transcribed_RNA"/>
</dbReference>
<protein>
    <submittedName>
        <fullName evidence="1">Uncharacterized protein</fullName>
    </submittedName>
</protein>
<reference evidence="1" key="2">
    <citation type="journal article" date="2015" name="Data Brief">
        <title>Shoot transcriptome of the giant reed, Arundo donax.</title>
        <authorList>
            <person name="Barrero R.A."/>
            <person name="Guerrero F.D."/>
            <person name="Moolhuijzen P."/>
            <person name="Goolsby J.A."/>
            <person name="Tidwell J."/>
            <person name="Bellgard S.E."/>
            <person name="Bellgard M.I."/>
        </authorList>
    </citation>
    <scope>NUCLEOTIDE SEQUENCE</scope>
    <source>
        <tissue evidence="1">Shoot tissue taken approximately 20 cm above the soil surface</tissue>
    </source>
</reference>
<dbReference type="AlphaFoldDB" id="A0A0A9GZ35"/>
<organism evidence="1">
    <name type="scientific">Arundo donax</name>
    <name type="common">Giant reed</name>
    <name type="synonym">Donax arundinaceus</name>
    <dbReference type="NCBI Taxonomy" id="35708"/>
    <lineage>
        <taxon>Eukaryota</taxon>
        <taxon>Viridiplantae</taxon>
        <taxon>Streptophyta</taxon>
        <taxon>Embryophyta</taxon>
        <taxon>Tracheophyta</taxon>
        <taxon>Spermatophyta</taxon>
        <taxon>Magnoliopsida</taxon>
        <taxon>Liliopsida</taxon>
        <taxon>Poales</taxon>
        <taxon>Poaceae</taxon>
        <taxon>PACMAD clade</taxon>
        <taxon>Arundinoideae</taxon>
        <taxon>Arundineae</taxon>
        <taxon>Arundo</taxon>
    </lineage>
</organism>
<sequence>MDSSFRFQSFLQLMQSERDNFQEPFDQLHMRCLQLFQDFVITR</sequence>
<evidence type="ECO:0000313" key="1">
    <source>
        <dbReference type="EMBL" id="JAE28804.1"/>
    </source>
</evidence>